<dbReference type="Proteomes" id="UP001596405">
    <property type="component" value="Unassembled WGS sequence"/>
</dbReference>
<proteinExistence type="predicted"/>
<dbReference type="EMBL" id="JBHSYQ010000004">
    <property type="protein sequence ID" value="MFC6998167.1"/>
    <property type="molecule type" value="Genomic_DNA"/>
</dbReference>
<reference evidence="3" key="1">
    <citation type="journal article" date="2019" name="Int. J. Syst. Evol. Microbiol.">
        <title>The Global Catalogue of Microorganisms (GCM) 10K type strain sequencing project: providing services to taxonomists for standard genome sequencing and annotation.</title>
        <authorList>
            <consortium name="The Broad Institute Genomics Platform"/>
            <consortium name="The Broad Institute Genome Sequencing Center for Infectious Disease"/>
            <person name="Wu L."/>
            <person name="Ma J."/>
        </authorList>
    </citation>
    <scope>NUCLEOTIDE SEQUENCE [LARGE SCALE GENOMIC DNA]</scope>
    <source>
        <strain evidence="3">CGMCC 4.7393</strain>
    </source>
</reference>
<evidence type="ECO:0000256" key="1">
    <source>
        <dbReference type="SAM" id="Phobius"/>
    </source>
</evidence>
<keyword evidence="1" id="KW-0472">Membrane</keyword>
<comment type="caution">
    <text evidence="2">The sequence shown here is derived from an EMBL/GenBank/DDBJ whole genome shotgun (WGS) entry which is preliminary data.</text>
</comment>
<name>A0ABW2DJW5_9BACT</name>
<feature type="transmembrane region" description="Helical" evidence="1">
    <location>
        <begin position="7"/>
        <end position="28"/>
    </location>
</feature>
<evidence type="ECO:0000313" key="3">
    <source>
        <dbReference type="Proteomes" id="UP001596405"/>
    </source>
</evidence>
<sequence>MNRNQTKIAVIGCAIVSVLLIGGFMYVFTSLDNSFWITSRTIELKLHDSVKKAIVIIDKQAIHPNSMNLKMTGALNGDGVLQFGWSDSIFYRSDTLHGNFSINYKSLDWYNDTCFFKFEPLTATKGDLKIECEIFSSRK</sequence>
<keyword evidence="3" id="KW-1185">Reference proteome</keyword>
<organism evidence="2 3">
    <name type="scientific">Rufibacter roseus</name>
    <dbReference type="NCBI Taxonomy" id="1567108"/>
    <lineage>
        <taxon>Bacteria</taxon>
        <taxon>Pseudomonadati</taxon>
        <taxon>Bacteroidota</taxon>
        <taxon>Cytophagia</taxon>
        <taxon>Cytophagales</taxon>
        <taxon>Hymenobacteraceae</taxon>
        <taxon>Rufibacter</taxon>
    </lineage>
</organism>
<keyword evidence="1" id="KW-1133">Transmembrane helix</keyword>
<protein>
    <submittedName>
        <fullName evidence="2">Uncharacterized protein</fullName>
    </submittedName>
</protein>
<dbReference type="RefSeq" id="WP_153042179.1">
    <property type="nucleotide sequence ID" value="NZ_JBHSYQ010000004.1"/>
</dbReference>
<evidence type="ECO:0000313" key="2">
    <source>
        <dbReference type="EMBL" id="MFC6998167.1"/>
    </source>
</evidence>
<keyword evidence="1" id="KW-0812">Transmembrane</keyword>
<accession>A0ABW2DJW5</accession>
<gene>
    <name evidence="2" type="ORF">ACFQHR_11060</name>
</gene>